<evidence type="ECO:0000256" key="1">
    <source>
        <dbReference type="SAM" id="Phobius"/>
    </source>
</evidence>
<accession>A0ABX1K5T8</accession>
<dbReference type="Proteomes" id="UP000777774">
    <property type="component" value="Unassembled WGS sequence"/>
</dbReference>
<comment type="caution">
    <text evidence="2">The sequence shown here is derived from an EMBL/GenBank/DDBJ whole genome shotgun (WGS) entry which is preliminary data.</text>
</comment>
<keyword evidence="3" id="KW-1185">Reference proteome</keyword>
<keyword evidence="1" id="KW-0812">Transmembrane</keyword>
<feature type="transmembrane region" description="Helical" evidence="1">
    <location>
        <begin position="36"/>
        <end position="61"/>
    </location>
</feature>
<sequence>MSVSAVNVPVALVRFAIATLALIGTHEIWLDGDLDGLVYFTNQSGLMLAVVMIWAGFASLLGRPQPPAWLKGGVTLFLAITGLISYFVLAPEAADAPAVAFGLTSGTIEHEITPIAAFLDFVLLDAHRRLRLRHAAYWLGWLLAYCVFATVRGLVWDLGYPYGFIDLGELGWGGLALNVAIYGVGFYVLGLALVGIDRVLPPRALLGRPAPDRPRATADSADAPVHA</sequence>
<dbReference type="EMBL" id="JAAXOY010000340">
    <property type="protein sequence ID" value="NKY40383.1"/>
    <property type="molecule type" value="Genomic_DNA"/>
</dbReference>
<name>A0ABX1K5T8_9CELL</name>
<dbReference type="InterPro" id="IPR049713">
    <property type="entry name" value="Pr6Pr-like"/>
</dbReference>
<feature type="transmembrane region" description="Helical" evidence="1">
    <location>
        <begin position="12"/>
        <end position="30"/>
    </location>
</feature>
<keyword evidence="1" id="KW-1133">Transmembrane helix</keyword>
<evidence type="ECO:0000313" key="2">
    <source>
        <dbReference type="EMBL" id="NKY40383.1"/>
    </source>
</evidence>
<protein>
    <submittedName>
        <fullName evidence="2">Pr6Pr family membrane protein</fullName>
    </submittedName>
</protein>
<reference evidence="2 3" key="1">
    <citation type="submission" date="2020-04" db="EMBL/GenBank/DDBJ databases">
        <title>MicrobeNet Type strains.</title>
        <authorList>
            <person name="Nicholson A.C."/>
        </authorList>
    </citation>
    <scope>NUCLEOTIDE SEQUENCE [LARGE SCALE GENOMIC DNA]</scope>
    <source>
        <strain evidence="2 3">ATCC BAA-787</strain>
    </source>
</reference>
<feature type="transmembrane region" description="Helical" evidence="1">
    <location>
        <begin position="175"/>
        <end position="196"/>
    </location>
</feature>
<feature type="transmembrane region" description="Helical" evidence="1">
    <location>
        <begin position="135"/>
        <end position="155"/>
    </location>
</feature>
<organism evidence="2 3">
    <name type="scientific">Cellulomonas septica</name>
    <dbReference type="NCBI Taxonomy" id="285080"/>
    <lineage>
        <taxon>Bacteria</taxon>
        <taxon>Bacillati</taxon>
        <taxon>Actinomycetota</taxon>
        <taxon>Actinomycetes</taxon>
        <taxon>Micrococcales</taxon>
        <taxon>Cellulomonadaceae</taxon>
        <taxon>Cellulomonas</taxon>
    </lineage>
</organism>
<keyword evidence="1" id="KW-0472">Membrane</keyword>
<evidence type="ECO:0000313" key="3">
    <source>
        <dbReference type="Proteomes" id="UP000777774"/>
    </source>
</evidence>
<dbReference type="NCBIfam" id="NF038065">
    <property type="entry name" value="Pr6Pr"/>
    <property type="match status" value="1"/>
</dbReference>
<gene>
    <name evidence="2" type="ORF">HGA02_12825</name>
</gene>
<feature type="transmembrane region" description="Helical" evidence="1">
    <location>
        <begin position="101"/>
        <end position="123"/>
    </location>
</feature>
<feature type="transmembrane region" description="Helical" evidence="1">
    <location>
        <begin position="68"/>
        <end position="89"/>
    </location>
</feature>
<dbReference type="RefSeq" id="WP_168679337.1">
    <property type="nucleotide sequence ID" value="NZ_JAAXOY010000340.1"/>
</dbReference>
<proteinExistence type="predicted"/>